<sequence length="287" mass="32055">MKRNSFFGATYILALWVGILALLAVWRQAQVLLEYGFWGAGTPSTQTFIAGLLLSGLAAGLLWAFYNHHHTTLPLFCVMATGVVTPIIFDGSTQDLILLNGSYYQGVHWIAPGWVQLAWVALTILASLELIRACIIGQFRRAGTAENVQAPGEIWVNALYWLVTLWFTVLALNPISEVVFDILHPLVPRREDPVRFLMADIRNLAFPVAIAVALWLRSTAALWLLIVAFVSSYSFARLFELASYWPAQGTSFADHPKNFFLSHPILKLLEIGFICILIRSKIIGRRA</sequence>
<dbReference type="OrthoDB" id="9821403at2"/>
<feature type="transmembrane region" description="Helical" evidence="1">
    <location>
        <begin position="73"/>
        <end position="89"/>
    </location>
</feature>
<keyword evidence="1" id="KW-0472">Membrane</keyword>
<evidence type="ECO:0000313" key="3">
    <source>
        <dbReference type="Proteomes" id="UP000199478"/>
    </source>
</evidence>
<organism evidence="2 3">
    <name type="scientific">Yoonia tamlensis</name>
    <dbReference type="NCBI Taxonomy" id="390270"/>
    <lineage>
        <taxon>Bacteria</taxon>
        <taxon>Pseudomonadati</taxon>
        <taxon>Pseudomonadota</taxon>
        <taxon>Alphaproteobacteria</taxon>
        <taxon>Rhodobacterales</taxon>
        <taxon>Paracoccaceae</taxon>
        <taxon>Yoonia</taxon>
    </lineage>
</organism>
<proteinExistence type="predicted"/>
<evidence type="ECO:0000313" key="2">
    <source>
        <dbReference type="EMBL" id="SFR35710.1"/>
    </source>
</evidence>
<dbReference type="EMBL" id="FOYP01000001">
    <property type="protein sequence ID" value="SFR35710.1"/>
    <property type="molecule type" value="Genomic_DNA"/>
</dbReference>
<keyword evidence="3" id="KW-1185">Reference proteome</keyword>
<dbReference type="RefSeq" id="WP_090196851.1">
    <property type="nucleotide sequence ID" value="NZ_FOYP01000001.1"/>
</dbReference>
<feature type="transmembrane region" description="Helical" evidence="1">
    <location>
        <begin position="158"/>
        <end position="176"/>
    </location>
</feature>
<dbReference type="Proteomes" id="UP000199478">
    <property type="component" value="Unassembled WGS sequence"/>
</dbReference>
<dbReference type="STRING" id="390270.SAMN04488005_0859"/>
<feature type="transmembrane region" description="Helical" evidence="1">
    <location>
        <begin position="196"/>
        <end position="216"/>
    </location>
</feature>
<keyword evidence="1" id="KW-0812">Transmembrane</keyword>
<accession>A0A1I6G0N7</accession>
<protein>
    <submittedName>
        <fullName evidence="2">Uncharacterized protein</fullName>
    </submittedName>
</protein>
<feature type="transmembrane region" description="Helical" evidence="1">
    <location>
        <begin position="109"/>
        <end position="131"/>
    </location>
</feature>
<keyword evidence="1" id="KW-1133">Transmembrane helix</keyword>
<feature type="transmembrane region" description="Helical" evidence="1">
    <location>
        <begin position="259"/>
        <end position="278"/>
    </location>
</feature>
<feature type="transmembrane region" description="Helical" evidence="1">
    <location>
        <begin position="7"/>
        <end position="26"/>
    </location>
</feature>
<evidence type="ECO:0000256" key="1">
    <source>
        <dbReference type="SAM" id="Phobius"/>
    </source>
</evidence>
<name>A0A1I6G0N7_9RHOB</name>
<feature type="transmembrane region" description="Helical" evidence="1">
    <location>
        <begin position="46"/>
        <end position="66"/>
    </location>
</feature>
<feature type="transmembrane region" description="Helical" evidence="1">
    <location>
        <begin position="221"/>
        <end position="239"/>
    </location>
</feature>
<dbReference type="AlphaFoldDB" id="A0A1I6G0N7"/>
<reference evidence="3" key="1">
    <citation type="submission" date="2016-10" db="EMBL/GenBank/DDBJ databases">
        <authorList>
            <person name="Varghese N."/>
            <person name="Submissions S."/>
        </authorList>
    </citation>
    <scope>NUCLEOTIDE SEQUENCE [LARGE SCALE GENOMIC DNA]</scope>
    <source>
        <strain evidence="3">DSM 26879</strain>
    </source>
</reference>
<gene>
    <name evidence="2" type="ORF">SAMN04488005_0859</name>
</gene>